<accession>A0A3E4U596</accession>
<name>A0A3E4U596_9FIRM</name>
<organism evidence="1 2">
    <name type="scientific">Hungatella hathewayi</name>
    <dbReference type="NCBI Taxonomy" id="154046"/>
    <lineage>
        <taxon>Bacteria</taxon>
        <taxon>Bacillati</taxon>
        <taxon>Bacillota</taxon>
        <taxon>Clostridia</taxon>
        <taxon>Lachnospirales</taxon>
        <taxon>Lachnospiraceae</taxon>
        <taxon>Hungatella</taxon>
    </lineage>
</organism>
<proteinExistence type="predicted"/>
<dbReference type="RefSeq" id="WP_117621361.1">
    <property type="nucleotide sequence ID" value="NZ_QRQF01000021.1"/>
</dbReference>
<dbReference type="GO" id="GO:0016874">
    <property type="term" value="F:ligase activity"/>
    <property type="evidence" value="ECO:0007669"/>
    <property type="project" value="UniProtKB-KW"/>
</dbReference>
<sequence length="66" mass="7877">MKKRRGAVTLIGSGRPEVKVCDIINGIPKVKRGEKGEYIELRLRYSLFHREIKRYDKESFEEIKRR</sequence>
<gene>
    <name evidence="1" type="ORF">DXC39_18145</name>
</gene>
<dbReference type="EMBL" id="QSSQ01000020">
    <property type="protein sequence ID" value="RGM01900.1"/>
    <property type="molecule type" value="Genomic_DNA"/>
</dbReference>
<dbReference type="AlphaFoldDB" id="A0A3E4U596"/>
<comment type="caution">
    <text evidence="1">The sequence shown here is derived from an EMBL/GenBank/DDBJ whole genome shotgun (WGS) entry which is preliminary data.</text>
</comment>
<evidence type="ECO:0000313" key="2">
    <source>
        <dbReference type="Proteomes" id="UP000261257"/>
    </source>
</evidence>
<protein>
    <submittedName>
        <fullName evidence="1">UDP-N-acetylmuramoyl-tripeptide--D-alanyl-D-alanine ligase</fullName>
    </submittedName>
</protein>
<reference evidence="1 2" key="1">
    <citation type="submission" date="2018-08" db="EMBL/GenBank/DDBJ databases">
        <title>A genome reference for cultivated species of the human gut microbiota.</title>
        <authorList>
            <person name="Zou Y."/>
            <person name="Xue W."/>
            <person name="Luo G."/>
        </authorList>
    </citation>
    <scope>NUCLEOTIDE SEQUENCE [LARGE SCALE GENOMIC DNA]</scope>
    <source>
        <strain evidence="1 2">TF05-11AC</strain>
    </source>
</reference>
<keyword evidence="1" id="KW-0436">Ligase</keyword>
<evidence type="ECO:0000313" key="1">
    <source>
        <dbReference type="EMBL" id="RGM01900.1"/>
    </source>
</evidence>
<dbReference type="Proteomes" id="UP000261257">
    <property type="component" value="Unassembled WGS sequence"/>
</dbReference>